<dbReference type="PANTHER" id="PTHR31286">
    <property type="entry name" value="GLYCINE-RICH CELL WALL STRUCTURAL PROTEIN 1.8-LIKE"/>
    <property type="match status" value="1"/>
</dbReference>
<dbReference type="InterPro" id="IPR040256">
    <property type="entry name" value="At4g02000-like"/>
</dbReference>
<keyword evidence="1" id="KW-0472">Membrane</keyword>
<proteinExistence type="predicted"/>
<dbReference type="EMBL" id="CP136892">
    <property type="protein sequence ID" value="WOL01154.1"/>
    <property type="molecule type" value="Genomic_DNA"/>
</dbReference>
<accession>A0AAQ3Q838</accession>
<dbReference type="Pfam" id="PF14111">
    <property type="entry name" value="DUF4283"/>
    <property type="match status" value="1"/>
</dbReference>
<reference evidence="3 4" key="1">
    <citation type="submission" date="2023-10" db="EMBL/GenBank/DDBJ databases">
        <title>Chromosome-scale genome assembly provides insights into flower coloration mechanisms of Canna indica.</title>
        <authorList>
            <person name="Li C."/>
        </authorList>
    </citation>
    <scope>NUCLEOTIDE SEQUENCE [LARGE SCALE GENOMIC DNA]</scope>
    <source>
        <tissue evidence="3">Flower</tissue>
    </source>
</reference>
<keyword evidence="1" id="KW-0812">Transmembrane</keyword>
<organism evidence="3 4">
    <name type="scientific">Canna indica</name>
    <name type="common">Indian-shot</name>
    <dbReference type="NCBI Taxonomy" id="4628"/>
    <lineage>
        <taxon>Eukaryota</taxon>
        <taxon>Viridiplantae</taxon>
        <taxon>Streptophyta</taxon>
        <taxon>Embryophyta</taxon>
        <taxon>Tracheophyta</taxon>
        <taxon>Spermatophyta</taxon>
        <taxon>Magnoliopsida</taxon>
        <taxon>Liliopsida</taxon>
        <taxon>Zingiberales</taxon>
        <taxon>Cannaceae</taxon>
        <taxon>Canna</taxon>
    </lineage>
</organism>
<protein>
    <recommendedName>
        <fullName evidence="2">DUF4283 domain-containing protein</fullName>
    </recommendedName>
</protein>
<feature type="transmembrane region" description="Helical" evidence="1">
    <location>
        <begin position="62"/>
        <end position="81"/>
    </location>
</feature>
<keyword evidence="4" id="KW-1185">Reference proteome</keyword>
<evidence type="ECO:0000313" key="3">
    <source>
        <dbReference type="EMBL" id="WOL01154.1"/>
    </source>
</evidence>
<dbReference type="PANTHER" id="PTHR31286:SF180">
    <property type="entry name" value="OS10G0362600 PROTEIN"/>
    <property type="match status" value="1"/>
</dbReference>
<evidence type="ECO:0000313" key="4">
    <source>
        <dbReference type="Proteomes" id="UP001327560"/>
    </source>
</evidence>
<evidence type="ECO:0000256" key="1">
    <source>
        <dbReference type="SAM" id="Phobius"/>
    </source>
</evidence>
<evidence type="ECO:0000259" key="2">
    <source>
        <dbReference type="Pfam" id="PF14111"/>
    </source>
</evidence>
<feature type="domain" description="DUF4283" evidence="2">
    <location>
        <begin position="6"/>
        <end position="86"/>
    </location>
</feature>
<dbReference type="AlphaFoldDB" id="A0AAQ3Q838"/>
<dbReference type="InterPro" id="IPR025558">
    <property type="entry name" value="DUF4283"/>
</dbReference>
<name>A0AAQ3Q838_9LILI</name>
<gene>
    <name evidence="3" type="ORF">Cni_G09868</name>
</gene>
<feature type="transmembrane region" description="Helical" evidence="1">
    <location>
        <begin position="38"/>
        <end position="56"/>
    </location>
</feature>
<keyword evidence="1" id="KW-1133">Transmembrane helix</keyword>
<sequence>MSMARSEWANSLYGKFYGRTPSLMVVQQVMLRIWKIRCSVQVLYLAAGFFCFKFASAEDLNVVMIGGPWFLGGQALLLIPWRINFLPMMERIDSIPVWIIARSPNRIHSERSSNRDS</sequence>
<dbReference type="Proteomes" id="UP001327560">
    <property type="component" value="Chromosome 3"/>
</dbReference>